<dbReference type="Gene3D" id="2.60.40.10">
    <property type="entry name" value="Immunoglobulins"/>
    <property type="match status" value="1"/>
</dbReference>
<keyword evidence="2" id="KW-1185">Reference proteome</keyword>
<dbReference type="Proteomes" id="UP000030428">
    <property type="component" value="Unassembled WGS sequence"/>
</dbReference>
<feature type="non-terminal residue" evidence="1">
    <location>
        <position position="975"/>
    </location>
</feature>
<dbReference type="AlphaFoldDB" id="A0A4E0QQD5"/>
<dbReference type="EMBL" id="JSZA02000294">
    <property type="protein sequence ID" value="TGN99875.1"/>
    <property type="molecule type" value="Genomic_DNA"/>
</dbReference>
<comment type="caution">
    <text evidence="1">The sequence shown here is derived from an EMBL/GenBank/DDBJ whole genome shotgun (WGS) entry which is preliminary data.</text>
</comment>
<reference evidence="1 2" key="1">
    <citation type="journal article" date="2016" name="Front. Microbiol.">
        <title>Single-Cell (Meta-)Genomics of a Dimorphic Candidatus Thiomargarita nelsonii Reveals Genomic Plasticity.</title>
        <authorList>
            <person name="Flood B.E."/>
            <person name="Fliss P."/>
            <person name="Jones D.S."/>
            <person name="Dick G.J."/>
            <person name="Jain S."/>
            <person name="Kaster A.K."/>
            <person name="Winkel M."/>
            <person name="Mussmann M."/>
            <person name="Bailey J."/>
        </authorList>
    </citation>
    <scope>NUCLEOTIDE SEQUENCE [LARGE SCALE GENOMIC DNA]</scope>
    <source>
        <strain evidence="1">Hydrate Ridge</strain>
    </source>
</reference>
<accession>A0A4E0QQD5</accession>
<evidence type="ECO:0000313" key="1">
    <source>
        <dbReference type="EMBL" id="TGN99875.1"/>
    </source>
</evidence>
<organism evidence="1 2">
    <name type="scientific">Candidatus Thiomargarita nelsonii</name>
    <dbReference type="NCBI Taxonomy" id="1003181"/>
    <lineage>
        <taxon>Bacteria</taxon>
        <taxon>Pseudomonadati</taxon>
        <taxon>Pseudomonadota</taxon>
        <taxon>Gammaproteobacteria</taxon>
        <taxon>Thiotrichales</taxon>
        <taxon>Thiotrichaceae</taxon>
        <taxon>Thiomargarita</taxon>
    </lineage>
</organism>
<dbReference type="InterPro" id="IPR013783">
    <property type="entry name" value="Ig-like_fold"/>
</dbReference>
<gene>
    <name evidence="1" type="ORF">PN36_32620</name>
</gene>
<evidence type="ECO:0000313" key="2">
    <source>
        <dbReference type="Proteomes" id="UP000030428"/>
    </source>
</evidence>
<name>A0A4E0QQD5_9GAMM</name>
<protein>
    <submittedName>
        <fullName evidence="1">Uncharacterized protein</fullName>
    </submittedName>
</protein>
<sequence length="975" mass="105821">MPASILMNWIGSVETPEIAMQLLAQGGIPNSAVIEGGQITQIQIEHIWAEAWIDFFPSRGARHRTGDSWIPLDASFKRHQHQSGIDWQTSIPFNSQSLATQLENNATAGSDWITDIDDILLQNTLSNHKSTVEQWLIDQGLLNAPLSDLLGQTTVIQSLRPILAAGLPYEIIAKVETIETLPANLQHHYQISLFESAAHRVRGEAAFTYTISWPQLATQRLSLAFVPAEAVDVQVLESFLPEGDIDASQLLSQLPGYLINFNAELRLNDEIVATAGPFVMGSHLVSETVYTSPTLNEEHAISYPIAGEFRSFAWDLQGGMSQALERVSDHLNNQVNDLLYGSLQTYFAANEVYDEWQARLNGVVAYRAPSQGVARTVLETDFILGVPQSVSFPGIAFEMERLQIQGVDHRLKRQVGRLSSALASLVLEQAFGDGQTTGISALRALAAALEIGQRVYTLTAENAPTILPTLELDEQAQELMERLLRNGWQVTIPTGTVTLENWRGLGTQGVDLESGQTSFPTFGSGNLATGLLYNDLGRLFGWGGVTPERLSSALEALKLPVQAMAQGLLPLVRDPLSISATDNVLTLIAGSLVDLETGPKLPEVLDEHLWSGLLLEHLSLGQLLDPVAPTVGIQLSTTTLVPGESVQISVTASDNEALTSLTLMLNESALVLDENGDATFIAELPGAYNLVATAVDNAGNISREQAAFLVSAPEDTTAPTLAIHSPADESEITAPTPFVATVQDENLVSWKLAVQSVSQPGETVIATGSQIADNETIATFDPTLLINGIYKVIFEAEDANGQTTQLTSTYNVTGDLKVGHFSFTVEDLSIPMMGMPIRVLRTYDTRRKGESLDFGQGWSVSYQNTKIEESRVIGENWELNEYGTGLSRQFCIEPIGKPQVMVTLPNGDVETFNAVVTPRCAMFQAPPNPVLVFEPESNTFSSLQSLDALGDDIYFANGTLIDLGNGTPFNPSRYL</sequence>
<proteinExistence type="predicted"/>